<dbReference type="EMBL" id="BPWL01000006">
    <property type="protein sequence ID" value="GJJ10949.1"/>
    <property type="molecule type" value="Genomic_DNA"/>
</dbReference>
<dbReference type="Proteomes" id="UP001050691">
    <property type="component" value="Unassembled WGS sequence"/>
</dbReference>
<protein>
    <submittedName>
        <fullName evidence="2">Uncharacterized protein</fullName>
    </submittedName>
</protein>
<dbReference type="GO" id="GO:0016788">
    <property type="term" value="F:hydrolase activity, acting on ester bonds"/>
    <property type="evidence" value="ECO:0007669"/>
    <property type="project" value="InterPro"/>
</dbReference>
<evidence type="ECO:0000256" key="1">
    <source>
        <dbReference type="ARBA" id="ARBA00022801"/>
    </source>
</evidence>
<sequence length="305" mass="33531">MTSDSRRSRENRRIRQCTDATLIGRGWELNNHTWPSDPAYYNHTFTNGPLWANFLADMLNLDLEDYAVGGATSNNSVVQGLSGAKGDIPVPSLIDQYASFIEKQSVLGENTYAILIGANDILLGNNITAVVPAVSAVIQDLQLRNEGPSTYLIGVPPDVGRLPYRAFVSPETSEQQSALSKDLRTALTQMYTNLCGLGHPKIILFDLFTLFENMMSFPEQFGFDPTKIGVSCLVGAYGETPNRSLCSDPQRYIFWDEYHPTTRAHGFIASKVSRSLSGTTHATGYGCSEEKLYVQSHASNSVSNN</sequence>
<evidence type="ECO:0000313" key="2">
    <source>
        <dbReference type="EMBL" id="GJJ10949.1"/>
    </source>
</evidence>
<comment type="caution">
    <text evidence="2">The sequence shown here is derived from an EMBL/GenBank/DDBJ whole genome shotgun (WGS) entry which is preliminary data.</text>
</comment>
<keyword evidence="3" id="KW-1185">Reference proteome</keyword>
<dbReference type="InterPro" id="IPR036514">
    <property type="entry name" value="SGNH_hydro_sf"/>
</dbReference>
<evidence type="ECO:0000313" key="3">
    <source>
        <dbReference type="Proteomes" id="UP001050691"/>
    </source>
</evidence>
<gene>
    <name evidence="2" type="ORF">Clacol_005178</name>
</gene>
<dbReference type="Gene3D" id="3.40.50.1110">
    <property type="entry name" value="SGNH hydrolase"/>
    <property type="match status" value="1"/>
</dbReference>
<dbReference type="SUPFAM" id="SSF52266">
    <property type="entry name" value="SGNH hydrolase"/>
    <property type="match status" value="1"/>
</dbReference>
<organism evidence="2 3">
    <name type="scientific">Clathrus columnatus</name>
    <dbReference type="NCBI Taxonomy" id="1419009"/>
    <lineage>
        <taxon>Eukaryota</taxon>
        <taxon>Fungi</taxon>
        <taxon>Dikarya</taxon>
        <taxon>Basidiomycota</taxon>
        <taxon>Agaricomycotina</taxon>
        <taxon>Agaricomycetes</taxon>
        <taxon>Phallomycetidae</taxon>
        <taxon>Phallales</taxon>
        <taxon>Clathraceae</taxon>
        <taxon>Clathrus</taxon>
    </lineage>
</organism>
<name>A0AAV5A8K6_9AGAM</name>
<dbReference type="InterPro" id="IPR001087">
    <property type="entry name" value="GDSL"/>
</dbReference>
<dbReference type="InterPro" id="IPR051058">
    <property type="entry name" value="GDSL_Est/Lipase"/>
</dbReference>
<dbReference type="CDD" id="cd01846">
    <property type="entry name" value="fatty_acyltransferase_like"/>
    <property type="match status" value="1"/>
</dbReference>
<proteinExistence type="predicted"/>
<dbReference type="AlphaFoldDB" id="A0AAV5A8K6"/>
<keyword evidence="1" id="KW-0378">Hydrolase</keyword>
<dbReference type="PANTHER" id="PTHR45648:SF22">
    <property type="entry name" value="GDSL LIPASE_ACYLHYDROLASE FAMILY PROTEIN (AFU_ORTHOLOGUE AFUA_4G14700)"/>
    <property type="match status" value="1"/>
</dbReference>
<dbReference type="PANTHER" id="PTHR45648">
    <property type="entry name" value="GDSL LIPASE/ACYLHYDROLASE FAMILY PROTEIN (AFU_ORTHOLOGUE AFUA_4G14700)"/>
    <property type="match status" value="1"/>
</dbReference>
<dbReference type="Pfam" id="PF00657">
    <property type="entry name" value="Lipase_GDSL"/>
    <property type="match status" value="1"/>
</dbReference>
<accession>A0AAV5A8K6</accession>
<reference evidence="2" key="1">
    <citation type="submission" date="2021-10" db="EMBL/GenBank/DDBJ databases">
        <title>De novo Genome Assembly of Clathrus columnatus (Basidiomycota, Fungi) Using Illumina and Nanopore Sequence Data.</title>
        <authorList>
            <person name="Ogiso-Tanaka E."/>
            <person name="Itagaki H."/>
            <person name="Hosoya T."/>
            <person name="Hosaka K."/>
        </authorList>
    </citation>
    <scope>NUCLEOTIDE SEQUENCE</scope>
    <source>
        <strain evidence="2">MO-923</strain>
    </source>
</reference>